<dbReference type="OrthoDB" id="3176171at2759"/>
<dbReference type="EMBL" id="OU892278">
    <property type="protein sequence ID" value="CAG9764400.1"/>
    <property type="molecule type" value="Genomic_DNA"/>
</dbReference>
<evidence type="ECO:0000256" key="4">
    <source>
        <dbReference type="ARBA" id="ARBA00023212"/>
    </source>
</evidence>
<evidence type="ECO:0000313" key="6">
    <source>
        <dbReference type="EMBL" id="CAG9764400.1"/>
    </source>
</evidence>
<keyword evidence="3" id="KW-0067">ATP-binding</keyword>
<dbReference type="SUPFAM" id="SSF52540">
    <property type="entry name" value="P-loop containing nucleoside triphosphate hydrolases"/>
    <property type="match status" value="1"/>
</dbReference>
<dbReference type="InterPro" id="IPR036961">
    <property type="entry name" value="Kinesin_motor_dom_sf"/>
</dbReference>
<keyword evidence="4" id="KW-0963">Cytoplasm</keyword>
<feature type="domain" description="Kinesin motor" evidence="5">
    <location>
        <begin position="35"/>
        <end position="126"/>
    </location>
</feature>
<proteinExistence type="predicted"/>
<protein>
    <recommendedName>
        <fullName evidence="5">Kinesin motor domain-containing protein</fullName>
    </recommendedName>
</protein>
<accession>A0A9N9MIJ1</accession>
<dbReference type="InterPro" id="IPR027417">
    <property type="entry name" value="P-loop_NTPase"/>
</dbReference>
<evidence type="ECO:0000256" key="1">
    <source>
        <dbReference type="ARBA" id="ARBA00004245"/>
    </source>
</evidence>
<reference evidence="6" key="1">
    <citation type="submission" date="2022-01" db="EMBL/GenBank/DDBJ databases">
        <authorList>
            <person name="King R."/>
        </authorList>
    </citation>
    <scope>NUCLEOTIDE SEQUENCE</scope>
</reference>
<dbReference type="Gene3D" id="3.40.850.10">
    <property type="entry name" value="Kinesin motor domain"/>
    <property type="match status" value="1"/>
</dbReference>
<gene>
    <name evidence="6" type="ORF">CEUTPL_LOCUS5041</name>
</gene>
<dbReference type="GO" id="GO:0005871">
    <property type="term" value="C:kinesin complex"/>
    <property type="evidence" value="ECO:0007669"/>
    <property type="project" value="TreeGrafter"/>
</dbReference>
<dbReference type="Proteomes" id="UP001152799">
    <property type="component" value="Chromosome 2"/>
</dbReference>
<keyword evidence="2" id="KW-0547">Nucleotide-binding</keyword>
<organism evidence="6 7">
    <name type="scientific">Ceutorhynchus assimilis</name>
    <name type="common">cabbage seed weevil</name>
    <dbReference type="NCBI Taxonomy" id="467358"/>
    <lineage>
        <taxon>Eukaryota</taxon>
        <taxon>Metazoa</taxon>
        <taxon>Ecdysozoa</taxon>
        <taxon>Arthropoda</taxon>
        <taxon>Hexapoda</taxon>
        <taxon>Insecta</taxon>
        <taxon>Pterygota</taxon>
        <taxon>Neoptera</taxon>
        <taxon>Endopterygota</taxon>
        <taxon>Coleoptera</taxon>
        <taxon>Polyphaga</taxon>
        <taxon>Cucujiformia</taxon>
        <taxon>Curculionidae</taxon>
        <taxon>Ceutorhynchinae</taxon>
        <taxon>Ceutorhynchus</taxon>
    </lineage>
</organism>
<dbReference type="InterPro" id="IPR001752">
    <property type="entry name" value="Kinesin_motor_dom"/>
</dbReference>
<dbReference type="GO" id="GO:0005524">
    <property type="term" value="F:ATP binding"/>
    <property type="evidence" value="ECO:0007669"/>
    <property type="project" value="UniProtKB-KW"/>
</dbReference>
<evidence type="ECO:0000256" key="2">
    <source>
        <dbReference type="ARBA" id="ARBA00022741"/>
    </source>
</evidence>
<name>A0A9N9MIJ1_9CUCU</name>
<dbReference type="Pfam" id="PF00225">
    <property type="entry name" value="Kinesin"/>
    <property type="match status" value="1"/>
</dbReference>
<dbReference type="PRINTS" id="PR00380">
    <property type="entry name" value="KINESINHEAVY"/>
</dbReference>
<keyword evidence="7" id="KW-1185">Reference proteome</keyword>
<dbReference type="PANTHER" id="PTHR24115">
    <property type="entry name" value="KINESIN-RELATED"/>
    <property type="match status" value="1"/>
</dbReference>
<dbReference type="GO" id="GO:0008017">
    <property type="term" value="F:microtubule binding"/>
    <property type="evidence" value="ECO:0007669"/>
    <property type="project" value="InterPro"/>
</dbReference>
<dbReference type="GO" id="GO:0005874">
    <property type="term" value="C:microtubule"/>
    <property type="evidence" value="ECO:0007669"/>
    <property type="project" value="TreeGrafter"/>
</dbReference>
<dbReference type="GO" id="GO:0003777">
    <property type="term" value="F:microtubule motor activity"/>
    <property type="evidence" value="ECO:0007669"/>
    <property type="project" value="InterPro"/>
</dbReference>
<evidence type="ECO:0000256" key="3">
    <source>
        <dbReference type="ARBA" id="ARBA00022840"/>
    </source>
</evidence>
<dbReference type="GO" id="GO:0007018">
    <property type="term" value="P:microtubule-based movement"/>
    <property type="evidence" value="ECO:0007669"/>
    <property type="project" value="InterPro"/>
</dbReference>
<comment type="subcellular location">
    <subcellularLocation>
        <location evidence="1">Cytoplasm</location>
        <location evidence="1">Cytoskeleton</location>
    </subcellularLocation>
</comment>
<dbReference type="InterPro" id="IPR027640">
    <property type="entry name" value="Kinesin-like_fam"/>
</dbReference>
<dbReference type="PANTHER" id="PTHR24115:SF578">
    <property type="entry name" value="KINESIN-LIKE PROTEIN KIFC1"/>
    <property type="match status" value="1"/>
</dbReference>
<dbReference type="AlphaFoldDB" id="A0A9N9MIJ1"/>
<sequence>MQGGAGIQTGMVPNTFELIFKNIAELQRRKWSYTTIKLAVELEDYMILAHGNRTTAITDFNKHSSRSHAVIKIHLGGTLENLVYKGSLNSVDPAGSENAKQSVAGEKLTETKNIKKCLATLNDVTNCYKFCSEGSGGLTLQKTLILPLKSWMIL</sequence>
<dbReference type="GO" id="GO:0016887">
    <property type="term" value="F:ATP hydrolysis activity"/>
    <property type="evidence" value="ECO:0007669"/>
    <property type="project" value="TreeGrafter"/>
</dbReference>
<evidence type="ECO:0000313" key="7">
    <source>
        <dbReference type="Proteomes" id="UP001152799"/>
    </source>
</evidence>
<keyword evidence="4" id="KW-0206">Cytoskeleton</keyword>
<evidence type="ECO:0000259" key="5">
    <source>
        <dbReference type="Pfam" id="PF00225"/>
    </source>
</evidence>